<evidence type="ECO:0000313" key="2">
    <source>
        <dbReference type="Proteomes" id="UP000572635"/>
    </source>
</evidence>
<dbReference type="InterPro" id="IPR011008">
    <property type="entry name" value="Dimeric_a/b-barrel"/>
</dbReference>
<dbReference type="AlphaFoldDB" id="A0A7W8VH84"/>
<sequence length="95" mass="10638">MPYLLIRQRFTDYDRWREAFDSLDGRRSGLGLSTLLVARDADAPDEAVVLLGFDDAERVRAHFPSPQLEEAHRRGGVVPGSTRLLFLDDLDGAPV</sequence>
<reference evidence="1 2" key="1">
    <citation type="submission" date="2020-08" db="EMBL/GenBank/DDBJ databases">
        <title>Sequencing the genomes of 1000 actinobacteria strains.</title>
        <authorList>
            <person name="Klenk H.-P."/>
        </authorList>
    </citation>
    <scope>NUCLEOTIDE SEQUENCE [LARGE SCALE GENOMIC DNA]</scope>
    <source>
        <strain evidence="1 2">DSM 44551</strain>
    </source>
</reference>
<protein>
    <submittedName>
        <fullName evidence="1">Heme-degrading monooxygenase HmoA</fullName>
    </submittedName>
</protein>
<dbReference type="SUPFAM" id="SSF54909">
    <property type="entry name" value="Dimeric alpha+beta barrel"/>
    <property type="match status" value="1"/>
</dbReference>
<dbReference type="EMBL" id="JACHDB010000002">
    <property type="protein sequence ID" value="MBB5435925.1"/>
    <property type="molecule type" value="Genomic_DNA"/>
</dbReference>
<dbReference type="Proteomes" id="UP000572635">
    <property type="component" value="Unassembled WGS sequence"/>
</dbReference>
<gene>
    <name evidence="1" type="ORF">HDA36_006073</name>
</gene>
<accession>A0A7W8VH84</accession>
<keyword evidence="1" id="KW-0560">Oxidoreductase</keyword>
<comment type="caution">
    <text evidence="1">The sequence shown here is derived from an EMBL/GenBank/DDBJ whole genome shotgun (WGS) entry which is preliminary data.</text>
</comment>
<dbReference type="RefSeq" id="WP_184399113.1">
    <property type="nucleotide sequence ID" value="NZ_BAAAJD010000089.1"/>
</dbReference>
<keyword evidence="2" id="KW-1185">Reference proteome</keyword>
<evidence type="ECO:0000313" key="1">
    <source>
        <dbReference type="EMBL" id="MBB5435925.1"/>
    </source>
</evidence>
<keyword evidence="1" id="KW-0503">Monooxygenase</keyword>
<organism evidence="1 2">
    <name type="scientific">Nocardiopsis composta</name>
    <dbReference type="NCBI Taxonomy" id="157465"/>
    <lineage>
        <taxon>Bacteria</taxon>
        <taxon>Bacillati</taxon>
        <taxon>Actinomycetota</taxon>
        <taxon>Actinomycetes</taxon>
        <taxon>Streptosporangiales</taxon>
        <taxon>Nocardiopsidaceae</taxon>
        <taxon>Nocardiopsis</taxon>
    </lineage>
</organism>
<name>A0A7W8VH84_9ACTN</name>
<dbReference type="GO" id="GO:0004497">
    <property type="term" value="F:monooxygenase activity"/>
    <property type="evidence" value="ECO:0007669"/>
    <property type="project" value="UniProtKB-KW"/>
</dbReference>
<proteinExistence type="predicted"/>